<evidence type="ECO:0000256" key="2">
    <source>
        <dbReference type="ARBA" id="ARBA00023315"/>
    </source>
</evidence>
<reference evidence="5 8" key="2">
    <citation type="submission" date="2023-11" db="EMBL/GenBank/DDBJ databases">
        <title>Plant-associative lifestyle of Vibrio porteresiae and its evolutionary dynamics.</title>
        <authorList>
            <person name="Rameshkumar N."/>
            <person name="Kirti K."/>
        </authorList>
    </citation>
    <scope>NUCLEOTIDE SEQUENCE [LARGE SCALE GENOMIC DNA]</scope>
    <source>
        <strain evidence="5 8">MSSRF38</strain>
    </source>
</reference>
<sequence>MNGQVYDIDGDIVIRSARLDDARMIARYFSDNRKHLKPWEPKREEEFFVEAGWAQRLIKLRELQSMALGYYLLILDMSANEMVGTISFSQISRFPLHSCYVGYSLAEKAQGKGIMTRALKMACRYMFEAQNMHRISATYMPRNVRSEDVLNRLGFQYEGKMKDYLLINEQWEDHHMTSLINPDWQARTAS</sequence>
<dbReference type="Proteomes" id="UP000196125">
    <property type="component" value="Unassembled WGS sequence"/>
</dbReference>
<dbReference type="PROSITE" id="PS51186">
    <property type="entry name" value="GNAT"/>
    <property type="match status" value="1"/>
</dbReference>
<feature type="domain" description="N-acetyltransferase" evidence="4">
    <location>
        <begin position="12"/>
        <end position="177"/>
    </location>
</feature>
<gene>
    <name evidence="6" type="primary">ydaF_1</name>
    <name evidence="5" type="synonym">rimJ</name>
    <name evidence="5" type="ORF">SBX37_14690</name>
    <name evidence="6" type="ORF">VIM7927_00319</name>
</gene>
<dbReference type="InterPro" id="IPR016181">
    <property type="entry name" value="Acyl_CoA_acyltransferase"/>
</dbReference>
<dbReference type="PANTHER" id="PTHR43792">
    <property type="entry name" value="GNAT FAMILY, PUTATIVE (AFU_ORTHOLOGUE AFUA_3G00765)-RELATED-RELATED"/>
    <property type="match status" value="1"/>
</dbReference>
<keyword evidence="5" id="KW-0689">Ribosomal protein</keyword>
<dbReference type="EC" id="2.3.1.267" evidence="5"/>
<dbReference type="PANTHER" id="PTHR43792:SF8">
    <property type="entry name" value="[RIBOSOMAL PROTEIN US5]-ALANINE N-ACETYLTRANSFERASE"/>
    <property type="match status" value="1"/>
</dbReference>
<dbReference type="Pfam" id="PF13302">
    <property type="entry name" value="Acetyltransf_3"/>
    <property type="match status" value="1"/>
</dbReference>
<dbReference type="GO" id="GO:0005737">
    <property type="term" value="C:cytoplasm"/>
    <property type="evidence" value="ECO:0007669"/>
    <property type="project" value="TreeGrafter"/>
</dbReference>
<evidence type="ECO:0000313" key="7">
    <source>
        <dbReference type="Proteomes" id="UP000196125"/>
    </source>
</evidence>
<dbReference type="AlphaFoldDB" id="A0A1Y6IN75"/>
<comment type="similarity">
    <text evidence="3">Belongs to the acetyltransferase family. RimJ subfamily.</text>
</comment>
<dbReference type="EMBL" id="FXXI01000001">
    <property type="protein sequence ID" value="SMR99097.1"/>
    <property type="molecule type" value="Genomic_DNA"/>
</dbReference>
<dbReference type="EC" id="2.3.1.-" evidence="6"/>
<dbReference type="GO" id="GO:0005840">
    <property type="term" value="C:ribosome"/>
    <property type="evidence" value="ECO:0007669"/>
    <property type="project" value="UniProtKB-KW"/>
</dbReference>
<name>A0A1Y6IN75_9VIBR</name>
<dbReference type="EMBL" id="JAWRCO010000001">
    <property type="protein sequence ID" value="MDW6004105.1"/>
    <property type="molecule type" value="Genomic_DNA"/>
</dbReference>
<keyword evidence="5" id="KW-0687">Ribonucleoprotein</keyword>
<dbReference type="SUPFAM" id="SSF55729">
    <property type="entry name" value="Acyl-CoA N-acyltransferases (Nat)"/>
    <property type="match status" value="1"/>
</dbReference>
<evidence type="ECO:0000313" key="8">
    <source>
        <dbReference type="Proteomes" id="UP001283366"/>
    </source>
</evidence>
<dbReference type="InterPro" id="IPR000182">
    <property type="entry name" value="GNAT_dom"/>
</dbReference>
<dbReference type="NCBIfam" id="NF008072">
    <property type="entry name" value="PRK10809.1"/>
    <property type="match status" value="1"/>
</dbReference>
<dbReference type="Proteomes" id="UP001283366">
    <property type="component" value="Unassembled WGS sequence"/>
</dbReference>
<evidence type="ECO:0000259" key="4">
    <source>
        <dbReference type="PROSITE" id="PS51186"/>
    </source>
</evidence>
<dbReference type="Gene3D" id="3.40.630.30">
    <property type="match status" value="1"/>
</dbReference>
<accession>A0A1Y6IN75</accession>
<evidence type="ECO:0000313" key="6">
    <source>
        <dbReference type="EMBL" id="SMR99097.1"/>
    </source>
</evidence>
<protein>
    <submittedName>
        <fullName evidence="6">Putative ribosomal N-acetyltransferase YdaF</fullName>
        <ecNumber evidence="6">2.3.1.-</ecNumber>
    </submittedName>
    <submittedName>
        <fullName evidence="5">Ribosomal protein S5-alanine N-acetyltransferase</fullName>
        <ecNumber evidence="5">2.3.1.267</ecNumber>
    </submittedName>
</protein>
<keyword evidence="8" id="KW-1185">Reference proteome</keyword>
<organism evidence="6 7">
    <name type="scientific">Vibrio mangrovi</name>
    <dbReference type="NCBI Taxonomy" id="474394"/>
    <lineage>
        <taxon>Bacteria</taxon>
        <taxon>Pseudomonadati</taxon>
        <taxon>Pseudomonadota</taxon>
        <taxon>Gammaproteobacteria</taxon>
        <taxon>Vibrionales</taxon>
        <taxon>Vibrionaceae</taxon>
        <taxon>Vibrio</taxon>
    </lineage>
</organism>
<dbReference type="InterPro" id="IPR051531">
    <property type="entry name" value="N-acetyltransferase"/>
</dbReference>
<evidence type="ECO:0000313" key="5">
    <source>
        <dbReference type="EMBL" id="MDW6004105.1"/>
    </source>
</evidence>
<evidence type="ECO:0000256" key="1">
    <source>
        <dbReference type="ARBA" id="ARBA00022679"/>
    </source>
</evidence>
<reference evidence="6 7" key="1">
    <citation type="submission" date="2017-05" db="EMBL/GenBank/DDBJ databases">
        <authorList>
            <person name="Song R."/>
            <person name="Chenine A.L."/>
            <person name="Ruprecht R.M."/>
        </authorList>
    </citation>
    <scope>NUCLEOTIDE SEQUENCE [LARGE SCALE GENOMIC DNA]</scope>
    <source>
        <strain evidence="6 7">CECT 7927</strain>
    </source>
</reference>
<keyword evidence="1 6" id="KW-0808">Transferase</keyword>
<evidence type="ECO:0000256" key="3">
    <source>
        <dbReference type="ARBA" id="ARBA00038502"/>
    </source>
</evidence>
<proteinExistence type="inferred from homology"/>
<dbReference type="GO" id="GO:0008999">
    <property type="term" value="F:protein-N-terminal-alanine acetyltransferase activity"/>
    <property type="evidence" value="ECO:0007669"/>
    <property type="project" value="UniProtKB-EC"/>
</dbReference>
<dbReference type="RefSeq" id="WP_087479157.1">
    <property type="nucleotide sequence ID" value="NZ_AP024883.1"/>
</dbReference>
<dbReference type="OrthoDB" id="9801669at2"/>
<keyword evidence="2 6" id="KW-0012">Acyltransferase</keyword>